<gene>
    <name evidence="1" type="ORF">SDC9_156714</name>
</gene>
<accession>A0A645FA37</accession>
<proteinExistence type="predicted"/>
<dbReference type="AlphaFoldDB" id="A0A645FA37"/>
<protein>
    <submittedName>
        <fullName evidence="1">Uncharacterized protein</fullName>
    </submittedName>
</protein>
<organism evidence="1">
    <name type="scientific">bioreactor metagenome</name>
    <dbReference type="NCBI Taxonomy" id="1076179"/>
    <lineage>
        <taxon>unclassified sequences</taxon>
        <taxon>metagenomes</taxon>
        <taxon>ecological metagenomes</taxon>
    </lineage>
</organism>
<comment type="caution">
    <text evidence="1">The sequence shown here is derived from an EMBL/GenBank/DDBJ whole genome shotgun (WGS) entry which is preliminary data.</text>
</comment>
<reference evidence="1" key="1">
    <citation type="submission" date="2019-08" db="EMBL/GenBank/DDBJ databases">
        <authorList>
            <person name="Kucharzyk K."/>
            <person name="Murdoch R.W."/>
            <person name="Higgins S."/>
            <person name="Loffler F."/>
        </authorList>
    </citation>
    <scope>NUCLEOTIDE SEQUENCE</scope>
</reference>
<evidence type="ECO:0000313" key="1">
    <source>
        <dbReference type="EMBL" id="MPN09424.1"/>
    </source>
</evidence>
<dbReference type="EMBL" id="VSSQ01055531">
    <property type="protein sequence ID" value="MPN09424.1"/>
    <property type="molecule type" value="Genomic_DNA"/>
</dbReference>
<name>A0A645FA37_9ZZZZ</name>
<sequence>MPDVCAQRNGSRGQQALVIARLDVVDAMHQIVEVGASARCRIEMLGVEIQAFQTTPFDQQGAVERFVPMPGQPHFRESGIERWTVPVALGVGQGSVDIKNQCSQSHRELPEIIEYGEG</sequence>